<dbReference type="InterPro" id="IPR029039">
    <property type="entry name" value="Flavoprotein-like_sf"/>
</dbReference>
<dbReference type="GO" id="GO:0010181">
    <property type="term" value="F:FMN binding"/>
    <property type="evidence" value="ECO:0007669"/>
    <property type="project" value="UniProtKB-UniRule"/>
</dbReference>
<gene>
    <name evidence="8" type="primary">acpD,azoR</name>
    <name evidence="6" type="synonym">azoR</name>
    <name evidence="8" type="ORF">JL2886_01705</name>
    <name evidence="9" type="ORF">PXK24_16475</name>
</gene>
<dbReference type="EC" id="1.6.5.-" evidence="6"/>
<evidence type="ECO:0000313" key="11">
    <source>
        <dbReference type="Proteomes" id="UP001218364"/>
    </source>
</evidence>
<sequence length="193" mass="20556">MTKTVLHIDSSARREGSVSRDLSAKIVDRLAADTVVRRDLATPLPMLSEDWINANFTPADQRSDEQKQLLAQSDALVEELKAADTLVIGAPIYNFAVASSLKAWIDLVARVGVTFKYTDQGPVGLLEGKRAIIALASGGTEIGSSIDFASGYLRYMLGFMGITDVEIVAADTLAVDADAALARANTQIESLAA</sequence>
<dbReference type="InterPro" id="IPR003680">
    <property type="entry name" value="Flavodoxin_fold"/>
</dbReference>
<dbReference type="Pfam" id="PF02525">
    <property type="entry name" value="Flavodoxin_2"/>
    <property type="match status" value="1"/>
</dbReference>
<evidence type="ECO:0000256" key="2">
    <source>
        <dbReference type="ARBA" id="ARBA00022643"/>
    </source>
</evidence>
<feature type="domain" description="Flavodoxin-like fold" evidence="7">
    <location>
        <begin position="3"/>
        <end position="189"/>
    </location>
</feature>
<dbReference type="PANTHER" id="PTHR43741:SF4">
    <property type="entry name" value="FMN-DEPENDENT NADH:QUINONE OXIDOREDUCTASE"/>
    <property type="match status" value="1"/>
</dbReference>
<accession>A0A1B0ZR17</accession>
<reference evidence="9 11" key="2">
    <citation type="submission" date="2023-02" db="EMBL/GenBank/DDBJ databases">
        <title>Population genomics of bacteria associated with diatom.</title>
        <authorList>
            <person name="Xie J."/>
            <person name="Wang H."/>
        </authorList>
    </citation>
    <scope>NUCLEOTIDE SEQUENCE [LARGE SCALE GENOMIC DNA]</scope>
    <source>
        <strain evidence="9 11">PT47_8</strain>
    </source>
</reference>
<comment type="function">
    <text evidence="6">Quinone reductase that provides resistance to thiol-specific stress caused by electrophilic quinones.</text>
</comment>
<comment type="similarity">
    <text evidence="6">Belongs to the azoreductase type 1 family.</text>
</comment>
<reference evidence="8 10" key="1">
    <citation type="submission" date="2016-04" db="EMBL/GenBank/DDBJ databases">
        <authorList>
            <person name="Evans L.H."/>
            <person name="Alamgir A."/>
            <person name="Owens N."/>
            <person name="Weber N.D."/>
            <person name="Virtaneva K."/>
            <person name="Barbian K."/>
            <person name="Babar A."/>
            <person name="Rosenke K."/>
        </authorList>
    </citation>
    <scope>NUCLEOTIDE SEQUENCE [LARGE SCALE GENOMIC DNA]</scope>
    <source>
        <strain evidence="8 10">JL2886</strain>
    </source>
</reference>
<dbReference type="AlphaFoldDB" id="A0A1B0ZR17"/>
<dbReference type="GO" id="GO:0016655">
    <property type="term" value="F:oxidoreductase activity, acting on NAD(P)H, quinone or similar compound as acceptor"/>
    <property type="evidence" value="ECO:0007669"/>
    <property type="project" value="InterPro"/>
</dbReference>
<evidence type="ECO:0000259" key="7">
    <source>
        <dbReference type="Pfam" id="PF02525"/>
    </source>
</evidence>
<dbReference type="EC" id="1.7.1.17" evidence="6"/>
<evidence type="ECO:0000256" key="3">
    <source>
        <dbReference type="ARBA" id="ARBA00023002"/>
    </source>
</evidence>
<dbReference type="InterPro" id="IPR050104">
    <property type="entry name" value="FMN-dep_NADH:Q_OxRdtase_AzoR1"/>
</dbReference>
<comment type="subunit">
    <text evidence="6">Homodimer.</text>
</comment>
<dbReference type="GO" id="GO:0016652">
    <property type="term" value="F:oxidoreductase activity, acting on NAD(P)H as acceptor"/>
    <property type="evidence" value="ECO:0007669"/>
    <property type="project" value="UniProtKB-UniRule"/>
</dbReference>
<evidence type="ECO:0000256" key="5">
    <source>
        <dbReference type="ARBA" id="ARBA00048542"/>
    </source>
</evidence>
<dbReference type="Gene3D" id="3.40.50.360">
    <property type="match status" value="1"/>
</dbReference>
<dbReference type="Proteomes" id="UP000092565">
    <property type="component" value="Chromosome"/>
</dbReference>
<keyword evidence="10" id="KW-1185">Reference proteome</keyword>
<dbReference type="PANTHER" id="PTHR43741">
    <property type="entry name" value="FMN-DEPENDENT NADH-AZOREDUCTASE 1"/>
    <property type="match status" value="1"/>
</dbReference>
<organism evidence="8 10">
    <name type="scientific">Phaeobacter gallaeciensis</name>
    <dbReference type="NCBI Taxonomy" id="60890"/>
    <lineage>
        <taxon>Bacteria</taxon>
        <taxon>Pseudomonadati</taxon>
        <taxon>Pseudomonadota</taxon>
        <taxon>Alphaproteobacteria</taxon>
        <taxon>Rhodobacterales</taxon>
        <taxon>Roseobacteraceae</taxon>
        <taxon>Phaeobacter</taxon>
    </lineage>
</organism>
<dbReference type="OrthoDB" id="9787136at2"/>
<feature type="binding site" evidence="6">
    <location>
        <begin position="17"/>
        <end position="19"/>
    </location>
    <ligand>
        <name>FMN</name>
        <dbReference type="ChEBI" id="CHEBI:58210"/>
    </ligand>
</feature>
<dbReference type="SUPFAM" id="SSF52218">
    <property type="entry name" value="Flavoproteins"/>
    <property type="match status" value="1"/>
</dbReference>
<comment type="catalytic activity">
    <reaction evidence="6">
        <text>2 a quinone + NADH + H(+) = 2 a 1,4-benzosemiquinone + NAD(+)</text>
        <dbReference type="Rhea" id="RHEA:65952"/>
        <dbReference type="ChEBI" id="CHEBI:15378"/>
        <dbReference type="ChEBI" id="CHEBI:57540"/>
        <dbReference type="ChEBI" id="CHEBI:57945"/>
        <dbReference type="ChEBI" id="CHEBI:132124"/>
        <dbReference type="ChEBI" id="CHEBI:134225"/>
    </reaction>
</comment>
<comment type="cofactor">
    <cofactor evidence="6">
        <name>FMN</name>
        <dbReference type="ChEBI" id="CHEBI:58210"/>
    </cofactor>
    <text evidence="6">Binds 1 FMN per subunit.</text>
</comment>
<dbReference type="InterPro" id="IPR023048">
    <property type="entry name" value="NADH:quinone_OxRdtase_FMN_depd"/>
</dbReference>
<dbReference type="Proteomes" id="UP001218364">
    <property type="component" value="Unassembled WGS sequence"/>
</dbReference>
<evidence type="ECO:0000256" key="4">
    <source>
        <dbReference type="ARBA" id="ARBA00023027"/>
    </source>
</evidence>
<dbReference type="PATRIC" id="fig|60890.4.peg.1664"/>
<dbReference type="EMBL" id="JARCJK010000009">
    <property type="protein sequence ID" value="MDE4167293.1"/>
    <property type="molecule type" value="Genomic_DNA"/>
</dbReference>
<protein>
    <recommendedName>
        <fullName evidence="6">FMN dependent NADH:quinone oxidoreductase</fullName>
        <ecNumber evidence="6">1.6.5.-</ecNumber>
    </recommendedName>
    <alternativeName>
        <fullName evidence="6">Azo-dye reductase</fullName>
    </alternativeName>
    <alternativeName>
        <fullName evidence="6">FMN-dependent NADH-azo compound oxidoreductase</fullName>
    </alternativeName>
    <alternativeName>
        <fullName evidence="6">FMN-dependent NADH-azoreductase</fullName>
        <ecNumber evidence="6">1.7.1.17</ecNumber>
    </alternativeName>
</protein>
<dbReference type="GO" id="GO:0009055">
    <property type="term" value="F:electron transfer activity"/>
    <property type="evidence" value="ECO:0007669"/>
    <property type="project" value="UniProtKB-UniRule"/>
</dbReference>
<keyword evidence="1 6" id="KW-0285">Flavoprotein</keyword>
<keyword evidence="2 6" id="KW-0288">FMN</keyword>
<name>A0A1B0ZR17_9RHOB</name>
<dbReference type="HAMAP" id="MF_01216">
    <property type="entry name" value="Azoreductase_type1"/>
    <property type="match status" value="1"/>
</dbReference>
<proteinExistence type="inferred from homology"/>
<comment type="caution">
    <text evidence="6">Lacks conserved residue(s) required for the propagation of feature annotation.</text>
</comment>
<feature type="binding site" evidence="6">
    <location>
        <position position="11"/>
    </location>
    <ligand>
        <name>FMN</name>
        <dbReference type="ChEBI" id="CHEBI:58210"/>
    </ligand>
</feature>
<comment type="catalytic activity">
    <reaction evidence="5">
        <text>N,N-dimethyl-1,4-phenylenediamine + anthranilate + 2 NAD(+) = 2-(4-dimethylaminophenyl)diazenylbenzoate + 2 NADH + 2 H(+)</text>
        <dbReference type="Rhea" id="RHEA:55872"/>
        <dbReference type="ChEBI" id="CHEBI:15378"/>
        <dbReference type="ChEBI" id="CHEBI:15783"/>
        <dbReference type="ChEBI" id="CHEBI:16567"/>
        <dbReference type="ChEBI" id="CHEBI:57540"/>
        <dbReference type="ChEBI" id="CHEBI:57945"/>
        <dbReference type="ChEBI" id="CHEBI:71579"/>
        <dbReference type="EC" id="1.7.1.17"/>
    </reaction>
    <physiologicalReaction direction="right-to-left" evidence="5">
        <dbReference type="Rhea" id="RHEA:55874"/>
    </physiologicalReaction>
</comment>
<evidence type="ECO:0000313" key="10">
    <source>
        <dbReference type="Proteomes" id="UP000092565"/>
    </source>
</evidence>
<keyword evidence="4 6" id="KW-0520">NAD</keyword>
<evidence type="ECO:0000256" key="6">
    <source>
        <dbReference type="HAMAP-Rule" id="MF_01216"/>
    </source>
</evidence>
<dbReference type="EMBL" id="CP015124">
    <property type="protein sequence ID" value="ANP36613.1"/>
    <property type="molecule type" value="Genomic_DNA"/>
</dbReference>
<evidence type="ECO:0000313" key="9">
    <source>
        <dbReference type="EMBL" id="MDE4167293.1"/>
    </source>
</evidence>
<comment type="function">
    <text evidence="6">Also exhibits azoreductase activity. Catalyzes the reductive cleavage of the azo bond in aromatic azo compounds to the corresponding amines.</text>
</comment>
<dbReference type="RefSeq" id="WP_065271562.1">
    <property type="nucleotide sequence ID" value="NZ_CP015124.1"/>
</dbReference>
<evidence type="ECO:0000256" key="1">
    <source>
        <dbReference type="ARBA" id="ARBA00022630"/>
    </source>
</evidence>
<keyword evidence="3 6" id="KW-0560">Oxidoreductase</keyword>
<evidence type="ECO:0000313" key="8">
    <source>
        <dbReference type="EMBL" id="ANP36613.1"/>
    </source>
</evidence>